<gene>
    <name evidence="1" type="ORF">EXN66_Car022424</name>
</gene>
<name>A0A6G1QVU0_CHAAH</name>
<dbReference type="Proteomes" id="UP000503349">
    <property type="component" value="Chromosome 24"/>
</dbReference>
<keyword evidence="2" id="KW-1185">Reference proteome</keyword>
<sequence>MDITPKKKKKIQMIKSQHLQYETHVFEPIQWKKHLDSICCALMTDEIML</sequence>
<dbReference type="AlphaFoldDB" id="A0A6G1QVU0"/>
<reference evidence="1 2" key="1">
    <citation type="submission" date="2019-02" db="EMBL/GenBank/DDBJ databases">
        <title>Opniocepnalus argus genome.</title>
        <authorList>
            <person name="Zhou C."/>
            <person name="Xiao S."/>
        </authorList>
    </citation>
    <scope>NUCLEOTIDE SEQUENCE [LARGE SCALE GENOMIC DNA]</scope>
    <source>
        <strain evidence="1">OARG1902GOOAL</strain>
        <tissue evidence="1">Muscle</tissue>
    </source>
</reference>
<dbReference type="EMBL" id="CM015735">
    <property type="protein sequence ID" value="KAF3706732.1"/>
    <property type="molecule type" value="Genomic_DNA"/>
</dbReference>
<evidence type="ECO:0000313" key="2">
    <source>
        <dbReference type="Proteomes" id="UP000503349"/>
    </source>
</evidence>
<reference evidence="2" key="2">
    <citation type="submission" date="2019-02" db="EMBL/GenBank/DDBJ databases">
        <title>Opniocepnalus argus Var Kimnra genome.</title>
        <authorList>
            <person name="Zhou C."/>
            <person name="Xiao S."/>
        </authorList>
    </citation>
    <scope>NUCLEOTIDE SEQUENCE [LARGE SCALE GENOMIC DNA]</scope>
</reference>
<evidence type="ECO:0000313" key="1">
    <source>
        <dbReference type="EMBL" id="KAF3706732.1"/>
    </source>
</evidence>
<accession>A0A6G1QVU0</accession>
<organism evidence="1 2">
    <name type="scientific">Channa argus</name>
    <name type="common">Northern snakehead</name>
    <name type="synonym">Ophicephalus argus</name>
    <dbReference type="NCBI Taxonomy" id="215402"/>
    <lineage>
        <taxon>Eukaryota</taxon>
        <taxon>Metazoa</taxon>
        <taxon>Chordata</taxon>
        <taxon>Craniata</taxon>
        <taxon>Vertebrata</taxon>
        <taxon>Euteleostomi</taxon>
        <taxon>Actinopterygii</taxon>
        <taxon>Neopterygii</taxon>
        <taxon>Teleostei</taxon>
        <taxon>Neoteleostei</taxon>
        <taxon>Acanthomorphata</taxon>
        <taxon>Anabantaria</taxon>
        <taxon>Anabantiformes</taxon>
        <taxon>Channoidei</taxon>
        <taxon>Channidae</taxon>
        <taxon>Channa</taxon>
    </lineage>
</organism>
<protein>
    <submittedName>
        <fullName evidence="1">Uncharacterized protein</fullName>
    </submittedName>
</protein>
<proteinExistence type="predicted"/>